<dbReference type="EMBL" id="JAENHO010000003">
    <property type="protein sequence ID" value="MBL7254544.1"/>
    <property type="molecule type" value="Genomic_DNA"/>
</dbReference>
<keyword evidence="2" id="KW-0732">Signal</keyword>
<name>A0ABS1VIK3_9ACTN</name>
<feature type="chain" id="PRO_5046502378" evidence="2">
    <location>
        <begin position="32"/>
        <end position="482"/>
    </location>
</feature>
<protein>
    <submittedName>
        <fullName evidence="3">Trypsin-like peptidase domain-containing protein</fullName>
    </submittedName>
</protein>
<dbReference type="PANTHER" id="PTHR36234:SF5">
    <property type="entry name" value="LYSYL ENDOPEPTIDASE"/>
    <property type="match status" value="1"/>
</dbReference>
<feature type="signal peptide" evidence="2">
    <location>
        <begin position="1"/>
        <end position="31"/>
    </location>
</feature>
<dbReference type="SUPFAM" id="SSF50494">
    <property type="entry name" value="Trypsin-like serine proteases"/>
    <property type="match status" value="1"/>
</dbReference>
<organism evidence="3 4">
    <name type="scientific">Paractinoplanes lichenicola</name>
    <dbReference type="NCBI Taxonomy" id="2802976"/>
    <lineage>
        <taxon>Bacteria</taxon>
        <taxon>Bacillati</taxon>
        <taxon>Actinomycetota</taxon>
        <taxon>Actinomycetes</taxon>
        <taxon>Micromonosporales</taxon>
        <taxon>Micromonosporaceae</taxon>
        <taxon>Paractinoplanes</taxon>
    </lineage>
</organism>
<reference evidence="3 4" key="1">
    <citation type="submission" date="2021-01" db="EMBL/GenBank/DDBJ databases">
        <title>Actinoplanes sp. nov. LDG1-01 isolated from lichen.</title>
        <authorList>
            <person name="Saeng-In P."/>
            <person name="Phongsopitanun W."/>
            <person name="Kanchanasin P."/>
            <person name="Yuki M."/>
            <person name="Kudo T."/>
            <person name="Ohkuma M."/>
            <person name="Tanasupawat S."/>
        </authorList>
    </citation>
    <scope>NUCLEOTIDE SEQUENCE [LARGE SCALE GENOMIC DNA]</scope>
    <source>
        <strain evidence="3 4">LDG1-01</strain>
    </source>
</reference>
<dbReference type="InterPro" id="IPR009003">
    <property type="entry name" value="Peptidase_S1_PA"/>
</dbReference>
<sequence>MKTGRRKAGIAIAACAAVLLAGAAGATAWHAAGDNGKPVGTWHDAPAGARTPVAADQRLGDGQVAEPDAGGAPANGKVQPRTPAPTPTTSAAATDPRTEKATVAAPQPGTPERPIESESASGRQPVGELLRVNKLLSYLGGKPAKETFRYPGASYVKLHFSRMALLPGDYVTVTDADGTESYRYEATKTAADSDRWAMSVTGDTAVVEVHRGASDQLGLGTLTGGHGVDVDRVARGFSRTEQARVPEKLLNPPGRTGREESVCGSDTSADAVCYKSSDPVAYTKSKAIARLLINGTELCTGWRVGPQNRMLTNNHCFTSSAEAYNTEVWFNYQCAKCGGYDVYQPTKVWGSQVVATDRTYDFTLFSVDKFAAIQKFGYLTLDTKRPAKNQELYVPQHPAGEPTRIAGSLGEKASNCAVVNPGYDGYATGSDVAYYCDTEGGSSGSPVLSRSTNKVVALHHFGGCPNSGVRADLLAAKLAKYL</sequence>
<accession>A0ABS1VIK3</accession>
<dbReference type="Pfam" id="PF13365">
    <property type="entry name" value="Trypsin_2"/>
    <property type="match status" value="1"/>
</dbReference>
<dbReference type="Gene3D" id="2.40.10.10">
    <property type="entry name" value="Trypsin-like serine proteases"/>
    <property type="match status" value="2"/>
</dbReference>
<dbReference type="InterPro" id="IPR043504">
    <property type="entry name" value="Peptidase_S1_PA_chymotrypsin"/>
</dbReference>
<feature type="region of interest" description="Disordered" evidence="1">
    <location>
        <begin position="62"/>
        <end position="126"/>
    </location>
</feature>
<dbReference type="Proteomes" id="UP000598996">
    <property type="component" value="Unassembled WGS sequence"/>
</dbReference>
<evidence type="ECO:0000256" key="1">
    <source>
        <dbReference type="SAM" id="MobiDB-lite"/>
    </source>
</evidence>
<comment type="caution">
    <text evidence="3">The sequence shown here is derived from an EMBL/GenBank/DDBJ whole genome shotgun (WGS) entry which is preliminary data.</text>
</comment>
<proteinExistence type="predicted"/>
<evidence type="ECO:0000313" key="3">
    <source>
        <dbReference type="EMBL" id="MBL7254544.1"/>
    </source>
</evidence>
<evidence type="ECO:0000313" key="4">
    <source>
        <dbReference type="Proteomes" id="UP000598996"/>
    </source>
</evidence>
<evidence type="ECO:0000256" key="2">
    <source>
        <dbReference type="SAM" id="SignalP"/>
    </source>
</evidence>
<dbReference type="PANTHER" id="PTHR36234">
    <property type="entry name" value="LYSYL ENDOPEPTIDASE"/>
    <property type="match status" value="1"/>
</dbReference>
<gene>
    <name evidence="3" type="ORF">JKJ07_09505</name>
</gene>
<keyword evidence="4" id="KW-1185">Reference proteome</keyword>